<gene>
    <name evidence="2" type="ORF">B4U80_10593</name>
</gene>
<dbReference type="Proteomes" id="UP000288716">
    <property type="component" value="Unassembled WGS sequence"/>
</dbReference>
<keyword evidence="3" id="KW-1185">Reference proteome</keyword>
<reference evidence="2 3" key="1">
    <citation type="journal article" date="2018" name="Gigascience">
        <title>Genomes of trombidid mites reveal novel predicted allergens and laterally-transferred genes associated with secondary metabolism.</title>
        <authorList>
            <person name="Dong X."/>
            <person name="Chaisiri K."/>
            <person name="Xia D."/>
            <person name="Armstrong S.D."/>
            <person name="Fang Y."/>
            <person name="Donnelly M.J."/>
            <person name="Kadowaki T."/>
            <person name="McGarry J.W."/>
            <person name="Darby A.C."/>
            <person name="Makepeace B.L."/>
        </authorList>
    </citation>
    <scope>NUCLEOTIDE SEQUENCE [LARGE SCALE GENOMIC DNA]</scope>
    <source>
        <strain evidence="2">UoL-UT</strain>
    </source>
</reference>
<keyword evidence="1" id="KW-0472">Membrane</keyword>
<accession>A0A443STA9</accession>
<feature type="transmembrane region" description="Helical" evidence="1">
    <location>
        <begin position="74"/>
        <end position="96"/>
    </location>
</feature>
<dbReference type="PANTHER" id="PTHR13568">
    <property type="entry name" value="FAM11A, B PROTEIN"/>
    <property type="match status" value="1"/>
</dbReference>
<dbReference type="EMBL" id="NCKV01000385">
    <property type="protein sequence ID" value="RWS30765.1"/>
    <property type="molecule type" value="Genomic_DNA"/>
</dbReference>
<keyword evidence="1" id="KW-1133">Transmembrane helix</keyword>
<dbReference type="OrthoDB" id="10258440at2759"/>
<feature type="transmembrane region" description="Helical" evidence="1">
    <location>
        <begin position="102"/>
        <end position="125"/>
    </location>
</feature>
<protein>
    <submittedName>
        <fullName evidence="2">Transmembrane protein 60-like protein</fullName>
    </submittedName>
</protein>
<dbReference type="STRING" id="299467.A0A443STA9"/>
<keyword evidence="1 2" id="KW-0812">Transmembrane</keyword>
<comment type="caution">
    <text evidence="2">The sequence shown here is derived from an EMBL/GenBank/DDBJ whole genome shotgun (WGS) entry which is preliminary data.</text>
</comment>
<dbReference type="VEuPathDB" id="VectorBase:LDEU001276"/>
<sequence>MAVIHRALITWTLLTIFFILMILKVDDRSNLNWFVVFIPMFLFDVKLFSFFVIKTVQFWRRNGNHGNVRISVKMIPIMCVLLKVIFEILLCLRLQYSIQIPLLVIVAPLTTLFLLLSVVSFVNLVHTQRSN</sequence>
<dbReference type="AlphaFoldDB" id="A0A443STA9"/>
<evidence type="ECO:0000313" key="2">
    <source>
        <dbReference type="EMBL" id="RWS30765.1"/>
    </source>
</evidence>
<organism evidence="2 3">
    <name type="scientific">Leptotrombidium deliense</name>
    <dbReference type="NCBI Taxonomy" id="299467"/>
    <lineage>
        <taxon>Eukaryota</taxon>
        <taxon>Metazoa</taxon>
        <taxon>Ecdysozoa</taxon>
        <taxon>Arthropoda</taxon>
        <taxon>Chelicerata</taxon>
        <taxon>Arachnida</taxon>
        <taxon>Acari</taxon>
        <taxon>Acariformes</taxon>
        <taxon>Trombidiformes</taxon>
        <taxon>Prostigmata</taxon>
        <taxon>Anystina</taxon>
        <taxon>Parasitengona</taxon>
        <taxon>Trombiculoidea</taxon>
        <taxon>Trombiculidae</taxon>
        <taxon>Leptotrombidium</taxon>
    </lineage>
</organism>
<dbReference type="InterPro" id="IPR019396">
    <property type="entry name" value="TM_Fragile-X-F-assoc"/>
</dbReference>
<feature type="transmembrane region" description="Helical" evidence="1">
    <location>
        <begin position="7"/>
        <end position="25"/>
    </location>
</feature>
<evidence type="ECO:0000313" key="3">
    <source>
        <dbReference type="Proteomes" id="UP000288716"/>
    </source>
</evidence>
<dbReference type="Pfam" id="PF10269">
    <property type="entry name" value="Tmemb_185A"/>
    <property type="match status" value="1"/>
</dbReference>
<name>A0A443STA9_9ACAR</name>
<evidence type="ECO:0000256" key="1">
    <source>
        <dbReference type="SAM" id="Phobius"/>
    </source>
</evidence>
<dbReference type="PANTHER" id="PTHR13568:SF4">
    <property type="entry name" value="TRANSMEMBRANE PROTEIN 60"/>
    <property type="match status" value="1"/>
</dbReference>
<feature type="transmembrane region" description="Helical" evidence="1">
    <location>
        <begin position="31"/>
        <end position="53"/>
    </location>
</feature>
<proteinExistence type="predicted"/>